<dbReference type="OrthoDB" id="10259681at2759"/>
<keyword evidence="6 11" id="KW-0276">Fatty acid metabolism</keyword>
<dbReference type="GO" id="GO:0019367">
    <property type="term" value="P:fatty acid elongation, saturated fatty acid"/>
    <property type="evidence" value="ECO:0007669"/>
    <property type="project" value="TreeGrafter"/>
</dbReference>
<evidence type="ECO:0000256" key="1">
    <source>
        <dbReference type="ARBA" id="ARBA00004141"/>
    </source>
</evidence>
<proteinExistence type="inferred from homology"/>
<protein>
    <recommendedName>
        <fullName evidence="11">Elongation of very long chain fatty acids protein</fullName>
        <ecNumber evidence="11">2.3.1.199</ecNumber>
    </recommendedName>
    <alternativeName>
        <fullName evidence="11">Very-long-chain 3-oxoacyl-CoA synthase</fullName>
    </alternativeName>
</protein>
<comment type="caution">
    <text evidence="11">Lacks conserved residue(s) required for the propagation of feature annotation.</text>
</comment>
<dbReference type="Pfam" id="PF01151">
    <property type="entry name" value="ELO"/>
    <property type="match status" value="1"/>
</dbReference>
<dbReference type="GO" id="GO:0009922">
    <property type="term" value="F:fatty acid elongase activity"/>
    <property type="evidence" value="ECO:0007669"/>
    <property type="project" value="UniProtKB-EC"/>
</dbReference>
<dbReference type="EMBL" id="KN771412">
    <property type="protein sequence ID" value="KIH45730.1"/>
    <property type="molecule type" value="Genomic_DNA"/>
</dbReference>
<evidence type="ECO:0000256" key="3">
    <source>
        <dbReference type="ARBA" id="ARBA00022516"/>
    </source>
</evidence>
<dbReference type="InterPro" id="IPR002076">
    <property type="entry name" value="ELO_fam"/>
</dbReference>
<comment type="similarity">
    <text evidence="11">Belongs to the ELO family.</text>
</comment>
<feature type="transmembrane region" description="Helical" evidence="11">
    <location>
        <begin position="79"/>
        <end position="101"/>
    </location>
</feature>
<keyword evidence="3 11" id="KW-0444">Lipid biosynthesis</keyword>
<evidence type="ECO:0000256" key="8">
    <source>
        <dbReference type="ARBA" id="ARBA00023098"/>
    </source>
</evidence>
<comment type="catalytic activity">
    <reaction evidence="11">
        <text>a very-long-chain acyl-CoA + malonyl-CoA + H(+) = a very-long-chain 3-oxoacyl-CoA + CO2 + CoA</text>
        <dbReference type="Rhea" id="RHEA:32727"/>
        <dbReference type="ChEBI" id="CHEBI:15378"/>
        <dbReference type="ChEBI" id="CHEBI:16526"/>
        <dbReference type="ChEBI" id="CHEBI:57287"/>
        <dbReference type="ChEBI" id="CHEBI:57384"/>
        <dbReference type="ChEBI" id="CHEBI:90725"/>
        <dbReference type="ChEBI" id="CHEBI:90736"/>
        <dbReference type="EC" id="2.3.1.199"/>
    </reaction>
</comment>
<name>A0A0C2FAY7_9BILA</name>
<accession>A0A0C2FAY7</accession>
<evidence type="ECO:0000256" key="6">
    <source>
        <dbReference type="ARBA" id="ARBA00022832"/>
    </source>
</evidence>
<dbReference type="UniPathway" id="UPA00094"/>
<organism evidence="12 13">
    <name type="scientific">Ancylostoma duodenale</name>
    <dbReference type="NCBI Taxonomy" id="51022"/>
    <lineage>
        <taxon>Eukaryota</taxon>
        <taxon>Metazoa</taxon>
        <taxon>Ecdysozoa</taxon>
        <taxon>Nematoda</taxon>
        <taxon>Chromadorea</taxon>
        <taxon>Rhabditida</taxon>
        <taxon>Rhabditina</taxon>
        <taxon>Rhabditomorpha</taxon>
        <taxon>Strongyloidea</taxon>
        <taxon>Ancylostomatidae</taxon>
        <taxon>Ancylostomatinae</taxon>
        <taxon>Ancylostoma</taxon>
    </lineage>
</organism>
<dbReference type="PANTHER" id="PTHR11157:SF5">
    <property type="entry name" value="ELONGATION OF VERY LONG CHAIN FATTY ACIDS PROTEIN"/>
    <property type="match status" value="1"/>
</dbReference>
<evidence type="ECO:0000313" key="12">
    <source>
        <dbReference type="EMBL" id="KIH45730.1"/>
    </source>
</evidence>
<keyword evidence="5 11" id="KW-0812">Transmembrane</keyword>
<dbReference type="GO" id="GO:0042761">
    <property type="term" value="P:very long-chain fatty acid biosynthetic process"/>
    <property type="evidence" value="ECO:0007669"/>
    <property type="project" value="TreeGrafter"/>
</dbReference>
<keyword evidence="13" id="KW-1185">Reference proteome</keyword>
<feature type="non-terminal residue" evidence="12">
    <location>
        <position position="1"/>
    </location>
</feature>
<feature type="transmembrane region" description="Helical" evidence="11">
    <location>
        <begin position="48"/>
        <end position="67"/>
    </location>
</feature>
<evidence type="ECO:0000256" key="7">
    <source>
        <dbReference type="ARBA" id="ARBA00022989"/>
    </source>
</evidence>
<dbReference type="EC" id="2.3.1.199" evidence="11"/>
<keyword evidence="7 11" id="KW-1133">Transmembrane helix</keyword>
<evidence type="ECO:0000256" key="10">
    <source>
        <dbReference type="ARBA" id="ARBA00023160"/>
    </source>
</evidence>
<dbReference type="GO" id="GO:0030148">
    <property type="term" value="P:sphingolipid biosynthetic process"/>
    <property type="evidence" value="ECO:0007669"/>
    <property type="project" value="TreeGrafter"/>
</dbReference>
<dbReference type="GO" id="GO:0034626">
    <property type="term" value="P:fatty acid elongation, polyunsaturated fatty acid"/>
    <property type="evidence" value="ECO:0007669"/>
    <property type="project" value="TreeGrafter"/>
</dbReference>
<keyword evidence="8 11" id="KW-0443">Lipid metabolism</keyword>
<dbReference type="AlphaFoldDB" id="A0A0C2FAY7"/>
<sequence>ENLEKKTRLTSLLREISELFRNSCSILTTVTIRGINGEAVELTAAGRWFIWMNYFVHSIMYTYYAIVSIGIRLPKRLSMTVTALQTTQMLIGVMISVYVLYLKLNGAVSEFIVL</sequence>
<dbReference type="Proteomes" id="UP000054047">
    <property type="component" value="Unassembled WGS sequence"/>
</dbReference>
<dbReference type="PANTHER" id="PTHR11157">
    <property type="entry name" value="FATTY ACID ACYL TRANSFERASE-RELATED"/>
    <property type="match status" value="1"/>
</dbReference>
<dbReference type="GO" id="GO:0034625">
    <property type="term" value="P:fatty acid elongation, monounsaturated fatty acid"/>
    <property type="evidence" value="ECO:0007669"/>
    <property type="project" value="TreeGrafter"/>
</dbReference>
<evidence type="ECO:0000256" key="11">
    <source>
        <dbReference type="RuleBase" id="RU361115"/>
    </source>
</evidence>
<reference evidence="12 13" key="1">
    <citation type="submission" date="2013-12" db="EMBL/GenBank/DDBJ databases">
        <title>Draft genome of the parsitic nematode Ancylostoma duodenale.</title>
        <authorList>
            <person name="Mitreva M."/>
        </authorList>
    </citation>
    <scope>NUCLEOTIDE SEQUENCE [LARGE SCALE GENOMIC DNA]</scope>
    <source>
        <strain evidence="12 13">Zhejiang</strain>
    </source>
</reference>
<evidence type="ECO:0000256" key="9">
    <source>
        <dbReference type="ARBA" id="ARBA00023136"/>
    </source>
</evidence>
<evidence type="ECO:0000313" key="13">
    <source>
        <dbReference type="Proteomes" id="UP000054047"/>
    </source>
</evidence>
<keyword evidence="4 11" id="KW-0808">Transferase</keyword>
<comment type="subcellular location">
    <subcellularLocation>
        <location evidence="1">Membrane</location>
        <topology evidence="1">Multi-pass membrane protein</topology>
    </subcellularLocation>
</comment>
<comment type="pathway">
    <text evidence="2">Lipid metabolism; fatty acid biosynthesis.</text>
</comment>
<keyword evidence="10 11" id="KW-0275">Fatty acid biosynthesis</keyword>
<gene>
    <name evidence="12" type="ORF">ANCDUO_24225</name>
</gene>
<dbReference type="GO" id="GO:0005789">
    <property type="term" value="C:endoplasmic reticulum membrane"/>
    <property type="evidence" value="ECO:0007669"/>
    <property type="project" value="TreeGrafter"/>
</dbReference>
<keyword evidence="9 11" id="KW-0472">Membrane</keyword>
<evidence type="ECO:0000256" key="2">
    <source>
        <dbReference type="ARBA" id="ARBA00005194"/>
    </source>
</evidence>
<evidence type="ECO:0000256" key="5">
    <source>
        <dbReference type="ARBA" id="ARBA00022692"/>
    </source>
</evidence>
<evidence type="ECO:0000256" key="4">
    <source>
        <dbReference type="ARBA" id="ARBA00022679"/>
    </source>
</evidence>